<dbReference type="Pfam" id="PF20139">
    <property type="entry name" value="DUF6529"/>
    <property type="match status" value="1"/>
</dbReference>
<gene>
    <name evidence="2" type="ORF">D5S18_31350</name>
</gene>
<dbReference type="AlphaFoldDB" id="A0A3A4K9M8"/>
<organism evidence="2 3">
    <name type="scientific">Nocardia panacis</name>
    <dbReference type="NCBI Taxonomy" id="2340916"/>
    <lineage>
        <taxon>Bacteria</taxon>
        <taxon>Bacillati</taxon>
        <taxon>Actinomycetota</taxon>
        <taxon>Actinomycetes</taxon>
        <taxon>Mycobacteriales</taxon>
        <taxon>Nocardiaceae</taxon>
        <taxon>Nocardia</taxon>
    </lineage>
</organism>
<feature type="transmembrane region" description="Helical" evidence="1">
    <location>
        <begin position="93"/>
        <end position="113"/>
    </location>
</feature>
<feature type="transmembrane region" description="Helical" evidence="1">
    <location>
        <begin position="7"/>
        <end position="30"/>
    </location>
</feature>
<evidence type="ECO:0000313" key="2">
    <source>
        <dbReference type="EMBL" id="RJO69162.1"/>
    </source>
</evidence>
<keyword evidence="3" id="KW-1185">Reference proteome</keyword>
<protein>
    <submittedName>
        <fullName evidence="2">Uncharacterized protein</fullName>
    </submittedName>
</protein>
<sequence length="183" mass="19285">MAEQRDGVGTAVALGAVLVGAAVAVGLGVFGKVHEPRYFALDIAGFSGGVAVKTWLACVVFVLVLGQLVSGLVRYGRIPGVAAPSWIGPLHVWTGRVAVLVSAPVAVHCGYSLGFQSYEPRVLTHSVFGCFFYGVFVAKTLLLTRRGPASWVIPVAGGLMFASCTGIWLTSALWFFEHNGLTF</sequence>
<proteinExistence type="predicted"/>
<feature type="transmembrane region" description="Helical" evidence="1">
    <location>
        <begin position="125"/>
        <end position="144"/>
    </location>
</feature>
<dbReference type="RefSeq" id="WP_120044744.1">
    <property type="nucleotide sequence ID" value="NZ_QZFU01000045.1"/>
</dbReference>
<feature type="transmembrane region" description="Helical" evidence="1">
    <location>
        <begin position="151"/>
        <end position="176"/>
    </location>
</feature>
<name>A0A3A4K9M8_9NOCA</name>
<dbReference type="EMBL" id="QZFU01000045">
    <property type="protein sequence ID" value="RJO69162.1"/>
    <property type="molecule type" value="Genomic_DNA"/>
</dbReference>
<keyword evidence="1" id="KW-1133">Transmembrane helix</keyword>
<reference evidence="2 3" key="1">
    <citation type="submission" date="2018-09" db="EMBL/GenBank/DDBJ databases">
        <title>YIM PH21274 draft genome.</title>
        <authorList>
            <person name="Miao C."/>
        </authorList>
    </citation>
    <scope>NUCLEOTIDE SEQUENCE [LARGE SCALE GENOMIC DNA]</scope>
    <source>
        <strain evidence="2 3">YIM PH 21724</strain>
    </source>
</reference>
<dbReference type="InterPro" id="IPR045382">
    <property type="entry name" value="DUF6529"/>
</dbReference>
<evidence type="ECO:0000313" key="3">
    <source>
        <dbReference type="Proteomes" id="UP000266677"/>
    </source>
</evidence>
<comment type="caution">
    <text evidence="2">The sequence shown here is derived from an EMBL/GenBank/DDBJ whole genome shotgun (WGS) entry which is preliminary data.</text>
</comment>
<evidence type="ECO:0000256" key="1">
    <source>
        <dbReference type="SAM" id="Phobius"/>
    </source>
</evidence>
<dbReference type="Proteomes" id="UP000266677">
    <property type="component" value="Unassembled WGS sequence"/>
</dbReference>
<feature type="transmembrane region" description="Helical" evidence="1">
    <location>
        <begin position="50"/>
        <end position="73"/>
    </location>
</feature>
<accession>A0A3A4K9M8</accession>
<keyword evidence="1" id="KW-0812">Transmembrane</keyword>
<dbReference type="OrthoDB" id="8774535at2"/>
<keyword evidence="1" id="KW-0472">Membrane</keyword>